<keyword evidence="10" id="KW-1185">Reference proteome</keyword>
<evidence type="ECO:0000313" key="10">
    <source>
        <dbReference type="Proteomes" id="UP000051576"/>
    </source>
</evidence>
<dbReference type="PATRIC" id="fig|1133569.4.peg.316"/>
<keyword evidence="6 7" id="KW-0472">Membrane</keyword>
<evidence type="ECO:0000313" key="9">
    <source>
        <dbReference type="EMBL" id="KRM83225.1"/>
    </source>
</evidence>
<evidence type="ECO:0000256" key="4">
    <source>
        <dbReference type="ARBA" id="ARBA00022692"/>
    </source>
</evidence>
<dbReference type="eggNOG" id="COG1285">
    <property type="taxonomic scope" value="Bacteria"/>
</dbReference>
<protein>
    <submittedName>
        <fullName evidence="9">Mg2+ transporter</fullName>
    </submittedName>
</protein>
<evidence type="ECO:0000256" key="3">
    <source>
        <dbReference type="ARBA" id="ARBA00022475"/>
    </source>
</evidence>
<organism evidence="9 10">
    <name type="scientific">Liquorilactobacillus vini DSM 20605</name>
    <dbReference type="NCBI Taxonomy" id="1133569"/>
    <lineage>
        <taxon>Bacteria</taxon>
        <taxon>Bacillati</taxon>
        <taxon>Bacillota</taxon>
        <taxon>Bacilli</taxon>
        <taxon>Lactobacillales</taxon>
        <taxon>Lactobacillaceae</taxon>
        <taxon>Liquorilactobacillus</taxon>
    </lineage>
</organism>
<evidence type="ECO:0000256" key="6">
    <source>
        <dbReference type="ARBA" id="ARBA00023136"/>
    </source>
</evidence>
<comment type="caution">
    <text evidence="9">The sequence shown here is derived from an EMBL/GenBank/DDBJ whole genome shotgun (WGS) entry which is preliminary data.</text>
</comment>
<accession>A0A0R2C3R7</accession>
<keyword evidence="5 7" id="KW-1133">Transmembrane helix</keyword>
<dbReference type="PANTHER" id="PTHR33778">
    <property type="entry name" value="PROTEIN MGTC"/>
    <property type="match status" value="1"/>
</dbReference>
<dbReference type="EMBL" id="AYYX01000121">
    <property type="protein sequence ID" value="KRM83225.1"/>
    <property type="molecule type" value="Genomic_DNA"/>
</dbReference>
<gene>
    <name evidence="9" type="ORF">FD21_GL000299</name>
</gene>
<comment type="subcellular location">
    <subcellularLocation>
        <location evidence="1">Cell membrane</location>
        <topology evidence="1">Multi-pass membrane protein</topology>
    </subcellularLocation>
</comment>
<dbReference type="GO" id="GO:0005886">
    <property type="term" value="C:plasma membrane"/>
    <property type="evidence" value="ECO:0007669"/>
    <property type="project" value="UniProtKB-SubCell"/>
</dbReference>
<evidence type="ECO:0000256" key="5">
    <source>
        <dbReference type="ARBA" id="ARBA00022989"/>
    </source>
</evidence>
<dbReference type="InterPro" id="IPR049177">
    <property type="entry name" value="MgtC_SapB_SrpB_YhiD_N"/>
</dbReference>
<dbReference type="InterPro" id="IPR003416">
    <property type="entry name" value="MgtC/SapB/SrpB/YhiD_fam"/>
</dbReference>
<proteinExistence type="inferred from homology"/>
<comment type="similarity">
    <text evidence="2">Belongs to the MgtC/SapB family.</text>
</comment>
<evidence type="ECO:0000256" key="1">
    <source>
        <dbReference type="ARBA" id="ARBA00004651"/>
    </source>
</evidence>
<sequence length="190" mass="21030">MVVAIASALFMIISKYGFADMVNIKSIALDPSRIAAQIVSGISFIGAGTILVRKDQVSGLTTAAGVWATSAIGMAEGAGLYSIGIAATFLLVVIQFVFHDDYFINKLFKHIRVQLQIVIIQQPAAINDIKHFLQKYSTEKIRVRIISVTEKKIVFNADFIIANKNERNQIMLELQQNKNVLQISSLTPRY</sequence>
<keyword evidence="3" id="KW-1003">Cell membrane</keyword>
<evidence type="ECO:0000256" key="2">
    <source>
        <dbReference type="ARBA" id="ARBA00009298"/>
    </source>
</evidence>
<dbReference type="PANTHER" id="PTHR33778:SF1">
    <property type="entry name" value="MAGNESIUM TRANSPORTER YHID-RELATED"/>
    <property type="match status" value="1"/>
</dbReference>
<feature type="transmembrane region" description="Helical" evidence="7">
    <location>
        <begin position="80"/>
        <end position="98"/>
    </location>
</feature>
<feature type="domain" description="MgtC/SapB/SrpB/YhiD N-terminal" evidence="8">
    <location>
        <begin position="1"/>
        <end position="98"/>
    </location>
</feature>
<dbReference type="STRING" id="1133569.FD21_GL000299"/>
<evidence type="ECO:0000256" key="7">
    <source>
        <dbReference type="SAM" id="Phobius"/>
    </source>
</evidence>
<reference evidence="9 10" key="1">
    <citation type="journal article" date="2015" name="Genome Announc.">
        <title>Expanding the biotechnology potential of lactobacilli through comparative genomics of 213 strains and associated genera.</title>
        <authorList>
            <person name="Sun Z."/>
            <person name="Harris H.M."/>
            <person name="McCann A."/>
            <person name="Guo C."/>
            <person name="Argimon S."/>
            <person name="Zhang W."/>
            <person name="Yang X."/>
            <person name="Jeffery I.B."/>
            <person name="Cooney J.C."/>
            <person name="Kagawa T.F."/>
            <person name="Liu W."/>
            <person name="Song Y."/>
            <person name="Salvetti E."/>
            <person name="Wrobel A."/>
            <person name="Rasinkangas P."/>
            <person name="Parkhill J."/>
            <person name="Rea M.C."/>
            <person name="O'Sullivan O."/>
            <person name="Ritari J."/>
            <person name="Douillard F.P."/>
            <person name="Paul Ross R."/>
            <person name="Yang R."/>
            <person name="Briner A.E."/>
            <person name="Felis G.E."/>
            <person name="de Vos W.M."/>
            <person name="Barrangou R."/>
            <person name="Klaenhammer T.R."/>
            <person name="Caufield P.W."/>
            <person name="Cui Y."/>
            <person name="Zhang H."/>
            <person name="O'Toole P.W."/>
        </authorList>
    </citation>
    <scope>NUCLEOTIDE SEQUENCE [LARGE SCALE GENOMIC DNA]</scope>
    <source>
        <strain evidence="9 10">DSM 20605</strain>
    </source>
</reference>
<name>A0A0R2C3R7_9LACO</name>
<dbReference type="PRINTS" id="PR01837">
    <property type="entry name" value="MGTCSAPBPROT"/>
</dbReference>
<dbReference type="Proteomes" id="UP000051576">
    <property type="component" value="Unassembled WGS sequence"/>
</dbReference>
<keyword evidence="4 7" id="KW-0812">Transmembrane</keyword>
<dbReference type="AlphaFoldDB" id="A0A0R2C3R7"/>
<feature type="transmembrane region" description="Helical" evidence="7">
    <location>
        <begin position="35"/>
        <end position="52"/>
    </location>
</feature>
<evidence type="ECO:0000259" key="8">
    <source>
        <dbReference type="Pfam" id="PF02308"/>
    </source>
</evidence>
<dbReference type="Pfam" id="PF02308">
    <property type="entry name" value="MgtC"/>
    <property type="match status" value="1"/>
</dbReference>